<dbReference type="Proteomes" id="UP000799324">
    <property type="component" value="Unassembled WGS sequence"/>
</dbReference>
<dbReference type="OrthoDB" id="3946545at2759"/>
<gene>
    <name evidence="2" type="ORF">K491DRAFT_783378</name>
</gene>
<evidence type="ECO:0000313" key="2">
    <source>
        <dbReference type="EMBL" id="KAF2649401.1"/>
    </source>
</evidence>
<name>A0A6A6SQY7_9PLEO</name>
<evidence type="ECO:0000313" key="3">
    <source>
        <dbReference type="Proteomes" id="UP000799324"/>
    </source>
</evidence>
<sequence length="171" mass="19707">MSYPRPNRAKKDRLSVGIVPEQSLDTTLQCPDLQRLFEDYDEADRCTWGNTESSEEDPDDEDESKVNEMLMRELVIWLELNERDYHPGLSSLPPLKQKDAQTSTCPAKGNPTSFDTLLRYIAIRLLASCYTTLPASSAHNMPFYQQRRRPTLVTSLRFHSWYRFSPAGGHH</sequence>
<accession>A0A6A6SQY7</accession>
<evidence type="ECO:0000256" key="1">
    <source>
        <dbReference type="SAM" id="MobiDB-lite"/>
    </source>
</evidence>
<organism evidence="2 3">
    <name type="scientific">Lophiostoma macrostomum CBS 122681</name>
    <dbReference type="NCBI Taxonomy" id="1314788"/>
    <lineage>
        <taxon>Eukaryota</taxon>
        <taxon>Fungi</taxon>
        <taxon>Dikarya</taxon>
        <taxon>Ascomycota</taxon>
        <taxon>Pezizomycotina</taxon>
        <taxon>Dothideomycetes</taxon>
        <taxon>Pleosporomycetidae</taxon>
        <taxon>Pleosporales</taxon>
        <taxon>Lophiostomataceae</taxon>
        <taxon>Lophiostoma</taxon>
    </lineage>
</organism>
<protein>
    <submittedName>
        <fullName evidence="2">Uncharacterized protein</fullName>
    </submittedName>
</protein>
<feature type="non-terminal residue" evidence="2">
    <location>
        <position position="171"/>
    </location>
</feature>
<dbReference type="AlphaFoldDB" id="A0A6A6SQY7"/>
<keyword evidence="3" id="KW-1185">Reference proteome</keyword>
<proteinExistence type="predicted"/>
<dbReference type="EMBL" id="MU004494">
    <property type="protein sequence ID" value="KAF2649401.1"/>
    <property type="molecule type" value="Genomic_DNA"/>
</dbReference>
<reference evidence="2" key="1">
    <citation type="journal article" date="2020" name="Stud. Mycol.">
        <title>101 Dothideomycetes genomes: a test case for predicting lifestyles and emergence of pathogens.</title>
        <authorList>
            <person name="Haridas S."/>
            <person name="Albert R."/>
            <person name="Binder M."/>
            <person name="Bloem J."/>
            <person name="Labutti K."/>
            <person name="Salamov A."/>
            <person name="Andreopoulos B."/>
            <person name="Baker S."/>
            <person name="Barry K."/>
            <person name="Bills G."/>
            <person name="Bluhm B."/>
            <person name="Cannon C."/>
            <person name="Castanera R."/>
            <person name="Culley D."/>
            <person name="Daum C."/>
            <person name="Ezra D."/>
            <person name="Gonzalez J."/>
            <person name="Henrissat B."/>
            <person name="Kuo A."/>
            <person name="Liang C."/>
            <person name="Lipzen A."/>
            <person name="Lutzoni F."/>
            <person name="Magnuson J."/>
            <person name="Mondo S."/>
            <person name="Nolan M."/>
            <person name="Ohm R."/>
            <person name="Pangilinan J."/>
            <person name="Park H.-J."/>
            <person name="Ramirez L."/>
            <person name="Alfaro M."/>
            <person name="Sun H."/>
            <person name="Tritt A."/>
            <person name="Yoshinaga Y."/>
            <person name="Zwiers L.-H."/>
            <person name="Turgeon B."/>
            <person name="Goodwin S."/>
            <person name="Spatafora J."/>
            <person name="Crous P."/>
            <person name="Grigoriev I."/>
        </authorList>
    </citation>
    <scope>NUCLEOTIDE SEQUENCE</scope>
    <source>
        <strain evidence="2">CBS 122681</strain>
    </source>
</reference>
<feature type="region of interest" description="Disordered" evidence="1">
    <location>
        <begin position="1"/>
        <end position="20"/>
    </location>
</feature>